<feature type="transmembrane region" description="Helical" evidence="6">
    <location>
        <begin position="223"/>
        <end position="244"/>
    </location>
</feature>
<accession>A0A4Y4DMT9</accession>
<feature type="transmembrane region" description="Helical" evidence="6">
    <location>
        <begin position="256"/>
        <end position="276"/>
    </location>
</feature>
<keyword evidence="3 6" id="KW-0812">Transmembrane</keyword>
<dbReference type="InterPro" id="IPR011701">
    <property type="entry name" value="MFS"/>
</dbReference>
<keyword evidence="4 6" id="KW-1133">Transmembrane helix</keyword>
<protein>
    <recommendedName>
        <fullName evidence="9">Major facilitator superfamily (MFS) profile domain-containing protein</fullName>
    </recommendedName>
</protein>
<evidence type="ECO:0000313" key="8">
    <source>
        <dbReference type="Proteomes" id="UP000316612"/>
    </source>
</evidence>
<dbReference type="AlphaFoldDB" id="A0A4Y4DMT9"/>
<evidence type="ECO:0000256" key="6">
    <source>
        <dbReference type="SAM" id="Phobius"/>
    </source>
</evidence>
<evidence type="ECO:0000313" key="7">
    <source>
        <dbReference type="EMBL" id="GED06649.1"/>
    </source>
</evidence>
<dbReference type="InterPro" id="IPR036259">
    <property type="entry name" value="MFS_trans_sf"/>
</dbReference>
<feature type="transmembrane region" description="Helical" evidence="6">
    <location>
        <begin position="35"/>
        <end position="52"/>
    </location>
</feature>
<proteinExistence type="predicted"/>
<evidence type="ECO:0000256" key="4">
    <source>
        <dbReference type="ARBA" id="ARBA00022989"/>
    </source>
</evidence>
<keyword evidence="2" id="KW-1003">Cell membrane</keyword>
<evidence type="ECO:0008006" key="9">
    <source>
        <dbReference type="Google" id="ProtNLM"/>
    </source>
</evidence>
<evidence type="ECO:0000256" key="1">
    <source>
        <dbReference type="ARBA" id="ARBA00004651"/>
    </source>
</evidence>
<dbReference type="GO" id="GO:0005886">
    <property type="term" value="C:plasma membrane"/>
    <property type="evidence" value="ECO:0007669"/>
    <property type="project" value="UniProtKB-SubCell"/>
</dbReference>
<evidence type="ECO:0000256" key="2">
    <source>
        <dbReference type="ARBA" id="ARBA00022475"/>
    </source>
</evidence>
<dbReference type="PANTHER" id="PTHR23513">
    <property type="entry name" value="INTEGRAL MEMBRANE EFFLUX PROTEIN-RELATED"/>
    <property type="match status" value="1"/>
</dbReference>
<reference evidence="7 8" key="1">
    <citation type="submission" date="2019-06" db="EMBL/GenBank/DDBJ databases">
        <title>Whole genome shotgun sequence of Glutamicibacter uratoxydans NBRC 15515.</title>
        <authorList>
            <person name="Hosoyama A."/>
            <person name="Uohara A."/>
            <person name="Ohji S."/>
            <person name="Ichikawa N."/>
        </authorList>
    </citation>
    <scope>NUCLEOTIDE SEQUENCE [LARGE SCALE GENOMIC DNA]</scope>
    <source>
        <strain evidence="7 8">NBRC 15515</strain>
    </source>
</reference>
<feature type="transmembrane region" description="Helical" evidence="6">
    <location>
        <begin position="98"/>
        <end position="116"/>
    </location>
</feature>
<dbReference type="SUPFAM" id="SSF103473">
    <property type="entry name" value="MFS general substrate transporter"/>
    <property type="match status" value="1"/>
</dbReference>
<name>A0A4Y4DMT9_GLUUR</name>
<feature type="transmembrane region" description="Helical" evidence="6">
    <location>
        <begin position="169"/>
        <end position="187"/>
    </location>
</feature>
<feature type="transmembrane region" description="Helical" evidence="6">
    <location>
        <begin position="193"/>
        <end position="211"/>
    </location>
</feature>
<dbReference type="Proteomes" id="UP000316612">
    <property type="component" value="Unassembled WGS sequence"/>
</dbReference>
<feature type="transmembrane region" description="Helical" evidence="6">
    <location>
        <begin position="58"/>
        <end position="78"/>
    </location>
</feature>
<sequence length="297" mass="31247">MLGVLGGLNGPATQSLLAWLVAKDQMQQTVAKLRISLNTVALLMPALGGLALGFVSGAYVALVLALFMALSAITLCALPSAIGQNTQQDSSAGWRDALQPWFIAVVLLTGVMNLLWAGYFQLNGPKVFDHASQNGALHWGIVSTALAAGLILGGIYYKGYSFKRPLSTTVLLLAPKALPILLVALLAQWYWVAAAAFIAGFFLEAFAVNFYTQVQLRMPQRSLGTVLSLDGFIGLGLMPVGYALAGSTFAAGSLDLAGIAAAAATVLLAVCGWFILRSSKMSVDYSSEEPQKETAKS</sequence>
<dbReference type="EMBL" id="BJNY01000011">
    <property type="protein sequence ID" value="GED06649.1"/>
    <property type="molecule type" value="Genomic_DNA"/>
</dbReference>
<dbReference type="Gene3D" id="1.20.1250.20">
    <property type="entry name" value="MFS general substrate transporter like domains"/>
    <property type="match status" value="1"/>
</dbReference>
<organism evidence="7 8">
    <name type="scientific">Glutamicibacter uratoxydans</name>
    <name type="common">Arthrobacter uratoxydans</name>
    <dbReference type="NCBI Taxonomy" id="43667"/>
    <lineage>
        <taxon>Bacteria</taxon>
        <taxon>Bacillati</taxon>
        <taxon>Actinomycetota</taxon>
        <taxon>Actinomycetes</taxon>
        <taxon>Micrococcales</taxon>
        <taxon>Micrococcaceae</taxon>
        <taxon>Glutamicibacter</taxon>
    </lineage>
</organism>
<dbReference type="GO" id="GO:0022857">
    <property type="term" value="F:transmembrane transporter activity"/>
    <property type="evidence" value="ECO:0007669"/>
    <property type="project" value="InterPro"/>
</dbReference>
<keyword evidence="8" id="KW-1185">Reference proteome</keyword>
<evidence type="ECO:0000256" key="3">
    <source>
        <dbReference type="ARBA" id="ARBA00022692"/>
    </source>
</evidence>
<comment type="caution">
    <text evidence="7">The sequence shown here is derived from an EMBL/GenBank/DDBJ whole genome shotgun (WGS) entry which is preliminary data.</text>
</comment>
<dbReference type="Pfam" id="PF07690">
    <property type="entry name" value="MFS_1"/>
    <property type="match status" value="1"/>
</dbReference>
<gene>
    <name evidence="7" type="ORF">AUR04nite_21810</name>
</gene>
<feature type="transmembrane region" description="Helical" evidence="6">
    <location>
        <begin position="136"/>
        <end position="157"/>
    </location>
</feature>
<dbReference type="PANTHER" id="PTHR23513:SF11">
    <property type="entry name" value="STAPHYLOFERRIN A TRANSPORTER"/>
    <property type="match status" value="1"/>
</dbReference>
<keyword evidence="5 6" id="KW-0472">Membrane</keyword>
<evidence type="ECO:0000256" key="5">
    <source>
        <dbReference type="ARBA" id="ARBA00023136"/>
    </source>
</evidence>
<comment type="subcellular location">
    <subcellularLocation>
        <location evidence="1">Cell membrane</location>
        <topology evidence="1">Multi-pass membrane protein</topology>
    </subcellularLocation>
</comment>